<dbReference type="AlphaFoldDB" id="A0AAD4SP09"/>
<dbReference type="Pfam" id="PF10497">
    <property type="entry name" value="zf-4CXXC_R1"/>
    <property type="match status" value="1"/>
</dbReference>
<keyword evidence="10" id="KW-1185">Reference proteome</keyword>
<dbReference type="PANTHER" id="PTHR12549">
    <property type="entry name" value="JMJC DOMAIN-CONTAINING HISTONE DEMETHYLATION PROTEIN"/>
    <property type="match status" value="1"/>
</dbReference>
<comment type="similarity">
    <text evidence="2">Belongs to the JARID1 histone demethylase family.</text>
</comment>
<evidence type="ECO:0000256" key="1">
    <source>
        <dbReference type="ARBA" id="ARBA00004123"/>
    </source>
</evidence>
<dbReference type="Proteomes" id="UP001202328">
    <property type="component" value="Unassembled WGS sequence"/>
</dbReference>
<accession>A0AAD4SP09</accession>
<dbReference type="InterPro" id="IPR045109">
    <property type="entry name" value="LSDs-like"/>
</dbReference>
<reference evidence="9" key="1">
    <citation type="submission" date="2022-04" db="EMBL/GenBank/DDBJ databases">
        <title>A functionally conserved STORR gene fusion in Papaver species that diverged 16.8 million years ago.</title>
        <authorList>
            <person name="Catania T."/>
        </authorList>
    </citation>
    <scope>NUCLEOTIDE SEQUENCE</scope>
    <source>
        <strain evidence="9">S-188037</strain>
    </source>
</reference>
<feature type="domain" description="RING-type" evidence="8">
    <location>
        <begin position="19"/>
        <end position="67"/>
    </location>
</feature>
<dbReference type="GO" id="GO:0000785">
    <property type="term" value="C:chromatin"/>
    <property type="evidence" value="ECO:0007669"/>
    <property type="project" value="TreeGrafter"/>
</dbReference>
<dbReference type="EMBL" id="JAJJMB010009159">
    <property type="protein sequence ID" value="KAI3915428.1"/>
    <property type="molecule type" value="Genomic_DNA"/>
</dbReference>
<dbReference type="PROSITE" id="PS50089">
    <property type="entry name" value="ZF_RING_2"/>
    <property type="match status" value="1"/>
</dbReference>
<sequence length="156" mass="18038">MSVETSQKNKGKEEEFLRCHQCVGLKYKGVVVCYKNCKVKQYCLTCIRRWYPGHITEAIAESCPFCRGSCTCKPCLRFCKVSKMKAEERLKHCKYLLQALLPVLNQIHEEQAMEKELEAKIQGVWLKLVHHLPVLNQILEEQAMGDAETLAIMVRH</sequence>
<dbReference type="GO" id="GO:0031490">
    <property type="term" value="F:chromatin DNA binding"/>
    <property type="evidence" value="ECO:0007669"/>
    <property type="project" value="TreeGrafter"/>
</dbReference>
<proteinExistence type="inferred from homology"/>
<keyword evidence="6" id="KW-0539">Nucleus</keyword>
<dbReference type="InterPro" id="IPR001841">
    <property type="entry name" value="Znf_RING"/>
</dbReference>
<dbReference type="GO" id="GO:0003712">
    <property type="term" value="F:transcription coregulator activity"/>
    <property type="evidence" value="ECO:0007669"/>
    <property type="project" value="TreeGrafter"/>
</dbReference>
<keyword evidence="3" id="KW-0479">Metal-binding</keyword>
<keyword evidence="7" id="KW-0863">Zinc-finger</keyword>
<evidence type="ECO:0000313" key="9">
    <source>
        <dbReference type="EMBL" id="KAI3915428.1"/>
    </source>
</evidence>
<dbReference type="GO" id="GO:0008270">
    <property type="term" value="F:zinc ion binding"/>
    <property type="evidence" value="ECO:0007669"/>
    <property type="project" value="UniProtKB-KW"/>
</dbReference>
<dbReference type="GO" id="GO:0006357">
    <property type="term" value="P:regulation of transcription by RNA polymerase II"/>
    <property type="evidence" value="ECO:0007669"/>
    <property type="project" value="TreeGrafter"/>
</dbReference>
<organism evidence="9 10">
    <name type="scientific">Papaver atlanticum</name>
    <dbReference type="NCBI Taxonomy" id="357466"/>
    <lineage>
        <taxon>Eukaryota</taxon>
        <taxon>Viridiplantae</taxon>
        <taxon>Streptophyta</taxon>
        <taxon>Embryophyta</taxon>
        <taxon>Tracheophyta</taxon>
        <taxon>Spermatophyta</taxon>
        <taxon>Magnoliopsida</taxon>
        <taxon>Ranunculales</taxon>
        <taxon>Papaveraceae</taxon>
        <taxon>Papaveroideae</taxon>
        <taxon>Papaver</taxon>
    </lineage>
</organism>
<dbReference type="PANTHER" id="PTHR12549:SF11">
    <property type="entry name" value="LYSINE-SPECIFIC DEMETHYLASE JMJ25"/>
    <property type="match status" value="1"/>
</dbReference>
<keyword evidence="5" id="KW-0804">Transcription</keyword>
<evidence type="ECO:0000256" key="7">
    <source>
        <dbReference type="PROSITE-ProRule" id="PRU00175"/>
    </source>
</evidence>
<evidence type="ECO:0000259" key="8">
    <source>
        <dbReference type="PROSITE" id="PS50089"/>
    </source>
</evidence>
<dbReference type="GO" id="GO:0000118">
    <property type="term" value="C:histone deacetylase complex"/>
    <property type="evidence" value="ECO:0007669"/>
    <property type="project" value="TreeGrafter"/>
</dbReference>
<keyword evidence="4" id="KW-0805">Transcription regulation</keyword>
<comment type="caution">
    <text evidence="9">The sequence shown here is derived from an EMBL/GenBank/DDBJ whole genome shotgun (WGS) entry which is preliminary data.</text>
</comment>
<gene>
    <name evidence="9" type="ORF">MKW98_022386</name>
</gene>
<comment type="subcellular location">
    <subcellularLocation>
        <location evidence="1">Nucleus</location>
    </subcellularLocation>
</comment>
<dbReference type="GO" id="GO:0032454">
    <property type="term" value="F:histone H3K9 demethylase activity"/>
    <property type="evidence" value="ECO:0007669"/>
    <property type="project" value="InterPro"/>
</dbReference>
<evidence type="ECO:0000256" key="6">
    <source>
        <dbReference type="ARBA" id="ARBA00023242"/>
    </source>
</evidence>
<evidence type="ECO:0000256" key="2">
    <source>
        <dbReference type="ARBA" id="ARBA00006801"/>
    </source>
</evidence>
<protein>
    <recommendedName>
        <fullName evidence="8">RING-type domain-containing protein</fullName>
    </recommendedName>
</protein>
<name>A0AAD4SP09_9MAGN</name>
<evidence type="ECO:0000256" key="5">
    <source>
        <dbReference type="ARBA" id="ARBA00023163"/>
    </source>
</evidence>
<evidence type="ECO:0000256" key="4">
    <source>
        <dbReference type="ARBA" id="ARBA00023015"/>
    </source>
</evidence>
<evidence type="ECO:0000256" key="3">
    <source>
        <dbReference type="ARBA" id="ARBA00022723"/>
    </source>
</evidence>
<keyword evidence="7" id="KW-0862">Zinc</keyword>
<evidence type="ECO:0000313" key="10">
    <source>
        <dbReference type="Proteomes" id="UP001202328"/>
    </source>
</evidence>
<dbReference type="InterPro" id="IPR018866">
    <property type="entry name" value="Znf-4CXXC_R1"/>
</dbReference>